<protein>
    <recommendedName>
        <fullName evidence="1">DUF6429 domain-containing protein</fullName>
    </recommendedName>
</protein>
<reference evidence="2 3" key="1">
    <citation type="submission" date="2015-06" db="EMBL/GenBank/DDBJ databases">
        <title>Comparative genomics of Burkholderia leaf nodule symbionts.</title>
        <authorList>
            <person name="Carlier A."/>
            <person name="Eberl L."/>
            <person name="Pinto-Carbo M."/>
        </authorList>
    </citation>
    <scope>NUCLEOTIDE SEQUENCE [LARGE SCALE GENOMIC DNA]</scope>
    <source>
        <strain evidence="2 3">UZHbot3</strain>
    </source>
</reference>
<keyword evidence="3" id="KW-1185">Reference proteome</keyword>
<evidence type="ECO:0000313" key="3">
    <source>
        <dbReference type="Proteomes" id="UP000242951"/>
    </source>
</evidence>
<proteinExistence type="predicted"/>
<dbReference type="InterPro" id="IPR045489">
    <property type="entry name" value="DUF6429"/>
</dbReference>
<sequence length="98" mass="10954">MTAMGIDTAAVDEAVLARLRLRLHGQNHAWKSFDWDVLNRLYEPGMIGNPVNNAKSVVLTEEGLRESECLFNQLFPSPSQAAKIDNEINLQLMALESE</sequence>
<name>A0ABR5HKU3_9BURK</name>
<gene>
    <name evidence="2" type="ORF">BPMI_05054c</name>
</gene>
<evidence type="ECO:0000313" key="2">
    <source>
        <dbReference type="EMBL" id="KMQ80023.1"/>
    </source>
</evidence>
<feature type="domain" description="DUF6429" evidence="1">
    <location>
        <begin position="7"/>
        <end position="75"/>
    </location>
</feature>
<organism evidence="2 3">
    <name type="scientific">Candidatus Burkholderia pumila</name>
    <dbReference type="NCBI Taxonomy" id="1090375"/>
    <lineage>
        <taxon>Bacteria</taxon>
        <taxon>Pseudomonadati</taxon>
        <taxon>Pseudomonadota</taxon>
        <taxon>Betaproteobacteria</taxon>
        <taxon>Burkholderiales</taxon>
        <taxon>Burkholderiaceae</taxon>
        <taxon>Burkholderia</taxon>
    </lineage>
</organism>
<dbReference type="EMBL" id="LELG01000190">
    <property type="protein sequence ID" value="KMQ80023.1"/>
    <property type="molecule type" value="Genomic_DNA"/>
</dbReference>
<evidence type="ECO:0000259" key="1">
    <source>
        <dbReference type="Pfam" id="PF20008"/>
    </source>
</evidence>
<dbReference type="Proteomes" id="UP000242951">
    <property type="component" value="Unassembled WGS sequence"/>
</dbReference>
<accession>A0ABR5HKU3</accession>
<dbReference type="Pfam" id="PF20008">
    <property type="entry name" value="DUF6429"/>
    <property type="match status" value="1"/>
</dbReference>
<comment type="caution">
    <text evidence="2">The sequence shown here is derived from an EMBL/GenBank/DDBJ whole genome shotgun (WGS) entry which is preliminary data.</text>
</comment>